<evidence type="ECO:0000256" key="1">
    <source>
        <dbReference type="SAM" id="MobiDB-lite"/>
    </source>
</evidence>
<reference evidence="2" key="1">
    <citation type="submission" date="2021-05" db="EMBL/GenBank/DDBJ databases">
        <title>First report of NDM-5 and VEB-6 producing Proteus mirabilis isolated from blood of a sepsis patient in Kolkata, India.</title>
        <authorList>
            <person name="Halder G."/>
            <person name="Chaudhuri B."/>
            <person name="Dutta S."/>
        </authorList>
    </citation>
    <scope>NUCLEOTIDE SEQUENCE [LARGE SCALE GENOMIC DNA]</scope>
    <source>
        <strain evidence="2">7049</strain>
    </source>
</reference>
<feature type="compositionally biased region" description="Polar residues" evidence="1">
    <location>
        <begin position="42"/>
        <end position="52"/>
    </location>
</feature>
<sequence>MDNLSPSMTFSPPVISPSPLPTGNPSQLGNGSMVESSVGIPQHQQLIYHNHH</sequence>
<comment type="caution">
    <text evidence="2">The sequence shown here is derived from an EMBL/GenBank/DDBJ whole genome shotgun (WGS) entry which is preliminary data.</text>
</comment>
<accession>A0ABD5LQK4</accession>
<feature type="compositionally biased region" description="Polar residues" evidence="1">
    <location>
        <begin position="1"/>
        <end position="10"/>
    </location>
</feature>
<name>A0ABD5LQK4_PROMI</name>
<gene>
    <name evidence="2" type="ORF">I3679_002545</name>
</gene>
<feature type="region of interest" description="Disordered" evidence="1">
    <location>
        <begin position="1"/>
        <end position="52"/>
    </location>
</feature>
<dbReference type="AlphaFoldDB" id="A0ABD5LQK4"/>
<organism evidence="2">
    <name type="scientific">Proteus mirabilis</name>
    <dbReference type="NCBI Taxonomy" id="584"/>
    <lineage>
        <taxon>Bacteria</taxon>
        <taxon>Pseudomonadati</taxon>
        <taxon>Pseudomonadota</taxon>
        <taxon>Gammaproteobacteria</taxon>
        <taxon>Enterobacterales</taxon>
        <taxon>Morganellaceae</taxon>
        <taxon>Proteus</taxon>
    </lineage>
</organism>
<dbReference type="EMBL" id="JADQCH020000001">
    <property type="protein sequence ID" value="MEY2343628.1"/>
    <property type="molecule type" value="Genomic_DNA"/>
</dbReference>
<evidence type="ECO:0000313" key="2">
    <source>
        <dbReference type="EMBL" id="MEY2343628.1"/>
    </source>
</evidence>
<feature type="compositionally biased region" description="Polar residues" evidence="1">
    <location>
        <begin position="23"/>
        <end position="35"/>
    </location>
</feature>
<proteinExistence type="predicted"/>
<protein>
    <submittedName>
        <fullName evidence="2">Uncharacterized protein</fullName>
    </submittedName>
</protein>